<protein>
    <recommendedName>
        <fullName evidence="1">KIB1-4 beta-propeller domain-containing protein</fullName>
    </recommendedName>
</protein>
<sequence>MFCSSSSSCTLAIIYGSDCKIAYCNSTTWVEITHDKQSYCDIVFSNNYLFALTQDGFIEVWDVCRQIPERLSIQGEASKVFPAKVVRTACPAVFCGGVMDEYSYVVEELKGS</sequence>
<dbReference type="Pfam" id="PF03478">
    <property type="entry name" value="Beta-prop_KIB1-4"/>
    <property type="match status" value="1"/>
</dbReference>
<reference evidence="2 3" key="1">
    <citation type="submission" date="2019-01" db="EMBL/GenBank/DDBJ databases">
        <title>Sequencing of cultivated peanut Arachis hypogaea provides insights into genome evolution and oil improvement.</title>
        <authorList>
            <person name="Chen X."/>
        </authorList>
    </citation>
    <scope>NUCLEOTIDE SEQUENCE [LARGE SCALE GENOMIC DNA]</scope>
    <source>
        <strain evidence="3">cv. Fuhuasheng</strain>
        <tissue evidence="2">Leaves</tissue>
    </source>
</reference>
<dbReference type="Proteomes" id="UP000289738">
    <property type="component" value="Chromosome A06"/>
</dbReference>
<proteinExistence type="predicted"/>
<evidence type="ECO:0000313" key="2">
    <source>
        <dbReference type="EMBL" id="RYR54929.1"/>
    </source>
</evidence>
<evidence type="ECO:0000259" key="1">
    <source>
        <dbReference type="Pfam" id="PF03478"/>
    </source>
</evidence>
<accession>A0A445CVJ0</accession>
<comment type="caution">
    <text evidence="2">The sequence shown here is derived from an EMBL/GenBank/DDBJ whole genome shotgun (WGS) entry which is preliminary data.</text>
</comment>
<dbReference type="InterPro" id="IPR005174">
    <property type="entry name" value="KIB1-4_b-propeller"/>
</dbReference>
<keyword evidence="3" id="KW-1185">Reference proteome</keyword>
<gene>
    <name evidence="2" type="ORF">Ahy_A06g030190</name>
</gene>
<organism evidence="2 3">
    <name type="scientific">Arachis hypogaea</name>
    <name type="common">Peanut</name>
    <dbReference type="NCBI Taxonomy" id="3818"/>
    <lineage>
        <taxon>Eukaryota</taxon>
        <taxon>Viridiplantae</taxon>
        <taxon>Streptophyta</taxon>
        <taxon>Embryophyta</taxon>
        <taxon>Tracheophyta</taxon>
        <taxon>Spermatophyta</taxon>
        <taxon>Magnoliopsida</taxon>
        <taxon>eudicotyledons</taxon>
        <taxon>Gunneridae</taxon>
        <taxon>Pentapetalae</taxon>
        <taxon>rosids</taxon>
        <taxon>fabids</taxon>
        <taxon>Fabales</taxon>
        <taxon>Fabaceae</taxon>
        <taxon>Papilionoideae</taxon>
        <taxon>50 kb inversion clade</taxon>
        <taxon>dalbergioids sensu lato</taxon>
        <taxon>Dalbergieae</taxon>
        <taxon>Pterocarpus clade</taxon>
        <taxon>Arachis</taxon>
    </lineage>
</organism>
<dbReference type="AlphaFoldDB" id="A0A445CVJ0"/>
<evidence type="ECO:0000313" key="3">
    <source>
        <dbReference type="Proteomes" id="UP000289738"/>
    </source>
</evidence>
<dbReference type="EMBL" id="SDMP01000006">
    <property type="protein sequence ID" value="RYR54929.1"/>
    <property type="molecule type" value="Genomic_DNA"/>
</dbReference>
<name>A0A445CVJ0_ARAHY</name>
<feature type="domain" description="KIB1-4 beta-propeller" evidence="1">
    <location>
        <begin position="4"/>
        <end position="79"/>
    </location>
</feature>